<evidence type="ECO:0000313" key="12">
    <source>
        <dbReference type="Proteomes" id="UP000469159"/>
    </source>
</evidence>
<dbReference type="SUPFAM" id="SSF56317">
    <property type="entry name" value="Carbon-nitrogen hydrolase"/>
    <property type="match status" value="1"/>
</dbReference>
<feature type="transmembrane region" description="Helical" evidence="9">
    <location>
        <begin position="126"/>
        <end position="151"/>
    </location>
</feature>
<name>A0A6I4UPN1_9SPHN</name>
<dbReference type="EMBL" id="WTYK01000001">
    <property type="protein sequence ID" value="MXP40386.1"/>
    <property type="molecule type" value="Genomic_DNA"/>
</dbReference>
<dbReference type="Pfam" id="PF20154">
    <property type="entry name" value="LNT_N"/>
    <property type="match status" value="1"/>
</dbReference>
<feature type="transmembrane region" description="Helical" evidence="9">
    <location>
        <begin position="59"/>
        <end position="79"/>
    </location>
</feature>
<dbReference type="PROSITE" id="PS50263">
    <property type="entry name" value="CN_HYDROLASE"/>
    <property type="match status" value="1"/>
</dbReference>
<dbReference type="InterPro" id="IPR003010">
    <property type="entry name" value="C-N_Hydrolase"/>
</dbReference>
<dbReference type="UniPathway" id="UPA00666"/>
<evidence type="ECO:0000313" key="11">
    <source>
        <dbReference type="EMBL" id="MXP40386.1"/>
    </source>
</evidence>
<evidence type="ECO:0000256" key="1">
    <source>
        <dbReference type="ARBA" id="ARBA00004651"/>
    </source>
</evidence>
<keyword evidence="7 9" id="KW-0472">Membrane</keyword>
<evidence type="ECO:0000256" key="2">
    <source>
        <dbReference type="ARBA" id="ARBA00010065"/>
    </source>
</evidence>
<feature type="domain" description="CN hydrolase" evidence="10">
    <location>
        <begin position="230"/>
        <end position="489"/>
    </location>
</feature>
<dbReference type="RefSeq" id="WP_160745224.1">
    <property type="nucleotide sequence ID" value="NZ_WTYK01000001.1"/>
</dbReference>
<dbReference type="NCBIfam" id="TIGR00546">
    <property type="entry name" value="lnt"/>
    <property type="match status" value="1"/>
</dbReference>
<dbReference type="Pfam" id="PF00795">
    <property type="entry name" value="CN_hydrolase"/>
    <property type="match status" value="1"/>
</dbReference>
<keyword evidence="4 9" id="KW-0808">Transferase</keyword>
<dbReference type="InterPro" id="IPR004563">
    <property type="entry name" value="Apolipo_AcylTrfase"/>
</dbReference>
<evidence type="ECO:0000256" key="5">
    <source>
        <dbReference type="ARBA" id="ARBA00022692"/>
    </source>
</evidence>
<feature type="transmembrane region" description="Helical" evidence="9">
    <location>
        <begin position="7"/>
        <end position="27"/>
    </location>
</feature>
<dbReference type="AlphaFoldDB" id="A0A6I4UPN1"/>
<dbReference type="PANTHER" id="PTHR38686">
    <property type="entry name" value="APOLIPOPROTEIN N-ACYLTRANSFERASE"/>
    <property type="match status" value="1"/>
</dbReference>
<protein>
    <recommendedName>
        <fullName evidence="9">Apolipoprotein N-acyltransferase</fullName>
        <shortName evidence="9">ALP N-acyltransferase</shortName>
        <ecNumber evidence="9">2.3.1.269</ecNumber>
    </recommendedName>
</protein>
<dbReference type="GO" id="GO:0016410">
    <property type="term" value="F:N-acyltransferase activity"/>
    <property type="evidence" value="ECO:0007669"/>
    <property type="project" value="UniProtKB-UniRule"/>
</dbReference>
<gene>
    <name evidence="9 11" type="primary">lnt</name>
    <name evidence="11" type="ORF">GRI75_01840</name>
</gene>
<keyword evidence="8 9" id="KW-0012">Acyltransferase</keyword>
<comment type="catalytic activity">
    <reaction evidence="9">
        <text>N-terminal S-1,2-diacyl-sn-glyceryl-L-cysteinyl-[lipoprotein] + a glycerophospholipid = N-acyl-S-1,2-diacyl-sn-glyceryl-L-cysteinyl-[lipoprotein] + a 2-acyl-sn-glycero-3-phospholipid + H(+)</text>
        <dbReference type="Rhea" id="RHEA:48228"/>
        <dbReference type="Rhea" id="RHEA-COMP:14681"/>
        <dbReference type="Rhea" id="RHEA-COMP:14684"/>
        <dbReference type="ChEBI" id="CHEBI:15378"/>
        <dbReference type="ChEBI" id="CHEBI:136912"/>
        <dbReference type="ChEBI" id="CHEBI:140656"/>
        <dbReference type="ChEBI" id="CHEBI:140657"/>
        <dbReference type="ChEBI" id="CHEBI:140660"/>
        <dbReference type="EC" id="2.3.1.269"/>
    </reaction>
</comment>
<dbReference type="EC" id="2.3.1.269" evidence="9"/>
<dbReference type="Gene3D" id="3.60.110.10">
    <property type="entry name" value="Carbon-nitrogen hydrolase"/>
    <property type="match status" value="1"/>
</dbReference>
<accession>A0A6I4UPN1</accession>
<keyword evidence="3 9" id="KW-1003">Cell membrane</keyword>
<feature type="transmembrane region" description="Helical" evidence="9">
    <location>
        <begin position="33"/>
        <end position="52"/>
    </location>
</feature>
<evidence type="ECO:0000256" key="4">
    <source>
        <dbReference type="ARBA" id="ARBA00022679"/>
    </source>
</evidence>
<comment type="similarity">
    <text evidence="2 9">Belongs to the CN hydrolase family. Apolipoprotein N-acyltransferase subfamily.</text>
</comment>
<dbReference type="CDD" id="cd07571">
    <property type="entry name" value="ALP_N-acyl_transferase"/>
    <property type="match status" value="1"/>
</dbReference>
<dbReference type="InterPro" id="IPR045378">
    <property type="entry name" value="LNT_N"/>
</dbReference>
<dbReference type="OrthoDB" id="9804277at2"/>
<sequence length="524" mass="56502">MTRIERAIEAVLAHPRIVALLLGVVAATGFRPLSLWPLALLAMGGLLILIARAPDWRRAALLGWIFGVGHFTFGNSWIATAFTYQANMPAVLGWIAVPLLSLYLAVYPALASAGSKLIGGRGSRTALLLAFAGCWIVAEWLRSWVFTGYAWNPFGIVLLGPFDRPGLAALAPWMGTYALSGIAVLIGSGLVLALSERRWVAAGAASLLLMLGMYLPVGEGAQGTLPFTLVQPDVRQEQLDEPRLYEANFQKTAALSRPEGPSARRLVLWPESGLPDYLREGYPQRYYLSTTAFGDPALARRRIGQVIGEGGLLLTGAVDLEIEGGRAVGAYNAVTAVAADGAIVGGYRKAHLVPYGEYLALRWLFEPLGLTRLVPGAFDFIPGPGPRTLDSGAWGQAGVQICYEIIFSGQVVDPDKRPDYIFNPSNDGWFGAFGPPQHLAQARLRSIEEALPVLRATTTGISAVIDSRGVVRSHVPMRRADRIDGHVPPPGAPTLFSRLGNILPLAWALAFLAASRVVFRRRRD</sequence>
<dbReference type="GO" id="GO:0005886">
    <property type="term" value="C:plasma membrane"/>
    <property type="evidence" value="ECO:0007669"/>
    <property type="project" value="UniProtKB-SubCell"/>
</dbReference>
<feature type="transmembrane region" description="Helical" evidence="9">
    <location>
        <begin position="91"/>
        <end position="114"/>
    </location>
</feature>
<keyword evidence="5 9" id="KW-0812">Transmembrane</keyword>
<evidence type="ECO:0000256" key="6">
    <source>
        <dbReference type="ARBA" id="ARBA00022989"/>
    </source>
</evidence>
<evidence type="ECO:0000256" key="7">
    <source>
        <dbReference type="ARBA" id="ARBA00023136"/>
    </source>
</evidence>
<evidence type="ECO:0000256" key="9">
    <source>
        <dbReference type="HAMAP-Rule" id="MF_01148"/>
    </source>
</evidence>
<comment type="pathway">
    <text evidence="9">Protein modification; lipoprotein biosynthesis (N-acyl transfer).</text>
</comment>
<feature type="transmembrane region" description="Helical" evidence="9">
    <location>
        <begin position="199"/>
        <end position="217"/>
    </location>
</feature>
<reference evidence="11 12" key="1">
    <citation type="submission" date="2019-12" db="EMBL/GenBank/DDBJ databases">
        <title>Genomic-based taxomic classification of the family Erythrobacteraceae.</title>
        <authorList>
            <person name="Xu L."/>
        </authorList>
    </citation>
    <scope>NUCLEOTIDE SEQUENCE [LARGE SCALE GENOMIC DNA]</scope>
    <source>
        <strain evidence="11 12">MCCC 1K02066</strain>
    </source>
</reference>
<feature type="transmembrane region" description="Helical" evidence="9">
    <location>
        <begin position="502"/>
        <end position="519"/>
    </location>
</feature>
<keyword evidence="6 9" id="KW-1133">Transmembrane helix</keyword>
<evidence type="ECO:0000256" key="8">
    <source>
        <dbReference type="ARBA" id="ARBA00023315"/>
    </source>
</evidence>
<evidence type="ECO:0000256" key="3">
    <source>
        <dbReference type="ARBA" id="ARBA00022475"/>
    </source>
</evidence>
<dbReference type="GO" id="GO:0042158">
    <property type="term" value="P:lipoprotein biosynthetic process"/>
    <property type="evidence" value="ECO:0007669"/>
    <property type="project" value="UniProtKB-UniRule"/>
</dbReference>
<comment type="subcellular location">
    <subcellularLocation>
        <location evidence="1 9">Cell membrane</location>
        <topology evidence="1 9">Multi-pass membrane protein</topology>
    </subcellularLocation>
</comment>
<dbReference type="PANTHER" id="PTHR38686:SF1">
    <property type="entry name" value="APOLIPOPROTEIN N-ACYLTRANSFERASE"/>
    <property type="match status" value="1"/>
</dbReference>
<dbReference type="InterPro" id="IPR036526">
    <property type="entry name" value="C-N_Hydrolase_sf"/>
</dbReference>
<keyword evidence="11" id="KW-0449">Lipoprotein</keyword>
<comment type="function">
    <text evidence="9">Catalyzes the phospholipid dependent N-acylation of the N-terminal cysteine of apolipoprotein, the last step in lipoprotein maturation.</text>
</comment>
<dbReference type="Proteomes" id="UP000469159">
    <property type="component" value="Unassembled WGS sequence"/>
</dbReference>
<dbReference type="HAMAP" id="MF_01148">
    <property type="entry name" value="Lnt"/>
    <property type="match status" value="1"/>
</dbReference>
<proteinExistence type="inferred from homology"/>
<organism evidence="11 12">
    <name type="scientific">Croceibacterium soli</name>
    <dbReference type="NCBI Taxonomy" id="1739690"/>
    <lineage>
        <taxon>Bacteria</taxon>
        <taxon>Pseudomonadati</taxon>
        <taxon>Pseudomonadota</taxon>
        <taxon>Alphaproteobacteria</taxon>
        <taxon>Sphingomonadales</taxon>
        <taxon>Erythrobacteraceae</taxon>
        <taxon>Croceibacterium</taxon>
    </lineage>
</organism>
<comment type="caution">
    <text evidence="11">The sequence shown here is derived from an EMBL/GenBank/DDBJ whole genome shotgun (WGS) entry which is preliminary data.</text>
</comment>
<feature type="transmembrane region" description="Helical" evidence="9">
    <location>
        <begin position="171"/>
        <end position="192"/>
    </location>
</feature>
<evidence type="ECO:0000259" key="10">
    <source>
        <dbReference type="PROSITE" id="PS50263"/>
    </source>
</evidence>
<keyword evidence="12" id="KW-1185">Reference proteome</keyword>